<dbReference type="Proteomes" id="UP000799757">
    <property type="component" value="Unassembled WGS sequence"/>
</dbReference>
<keyword evidence="2" id="KW-1185">Reference proteome</keyword>
<accession>A0A6A6WUU5</accession>
<evidence type="ECO:0000313" key="1">
    <source>
        <dbReference type="EMBL" id="KAF2787872.1"/>
    </source>
</evidence>
<protein>
    <submittedName>
        <fullName evidence="1">Uncharacterized protein</fullName>
    </submittedName>
</protein>
<sequence>MDKPPPPYSATAISQNDTLRRETAISKNHTPQRDPVIQFRRYLLEIMAFTFQADFALLDCALDQHTLSTSASISTTNSILTEDERFELLRLARTIKDLYGKTRGYQWLNTLDSDRSAVTDAIAKPAVILSLDGSYILQLISTYADHQCDETKRKHTLISLSLPYPLRLFRHLTPFLYSLGHHLDSHARIIAATAPHEEVRIVLGNAMKVFQEEELGIKKVPYFWVNDDLWPHRFGWYHVYKALLPTEEDLSIYLEI</sequence>
<dbReference type="EMBL" id="MU002270">
    <property type="protein sequence ID" value="KAF2787872.1"/>
    <property type="molecule type" value="Genomic_DNA"/>
</dbReference>
<dbReference type="OrthoDB" id="3796310at2759"/>
<proteinExistence type="predicted"/>
<dbReference type="AlphaFoldDB" id="A0A6A6WUU5"/>
<organism evidence="1 2">
    <name type="scientific">Melanomma pulvis-pyrius CBS 109.77</name>
    <dbReference type="NCBI Taxonomy" id="1314802"/>
    <lineage>
        <taxon>Eukaryota</taxon>
        <taxon>Fungi</taxon>
        <taxon>Dikarya</taxon>
        <taxon>Ascomycota</taxon>
        <taxon>Pezizomycotina</taxon>
        <taxon>Dothideomycetes</taxon>
        <taxon>Pleosporomycetidae</taxon>
        <taxon>Pleosporales</taxon>
        <taxon>Melanommataceae</taxon>
        <taxon>Melanomma</taxon>
    </lineage>
</organism>
<reference evidence="1" key="1">
    <citation type="journal article" date="2020" name="Stud. Mycol.">
        <title>101 Dothideomycetes genomes: a test case for predicting lifestyles and emergence of pathogens.</title>
        <authorList>
            <person name="Haridas S."/>
            <person name="Albert R."/>
            <person name="Binder M."/>
            <person name="Bloem J."/>
            <person name="Labutti K."/>
            <person name="Salamov A."/>
            <person name="Andreopoulos B."/>
            <person name="Baker S."/>
            <person name="Barry K."/>
            <person name="Bills G."/>
            <person name="Bluhm B."/>
            <person name="Cannon C."/>
            <person name="Castanera R."/>
            <person name="Culley D."/>
            <person name="Daum C."/>
            <person name="Ezra D."/>
            <person name="Gonzalez J."/>
            <person name="Henrissat B."/>
            <person name="Kuo A."/>
            <person name="Liang C."/>
            <person name="Lipzen A."/>
            <person name="Lutzoni F."/>
            <person name="Magnuson J."/>
            <person name="Mondo S."/>
            <person name="Nolan M."/>
            <person name="Ohm R."/>
            <person name="Pangilinan J."/>
            <person name="Park H.-J."/>
            <person name="Ramirez L."/>
            <person name="Alfaro M."/>
            <person name="Sun H."/>
            <person name="Tritt A."/>
            <person name="Yoshinaga Y."/>
            <person name="Zwiers L.-H."/>
            <person name="Turgeon B."/>
            <person name="Goodwin S."/>
            <person name="Spatafora J."/>
            <person name="Crous P."/>
            <person name="Grigoriev I."/>
        </authorList>
    </citation>
    <scope>NUCLEOTIDE SEQUENCE</scope>
    <source>
        <strain evidence="1">CBS 109.77</strain>
    </source>
</reference>
<name>A0A6A6WUU5_9PLEO</name>
<gene>
    <name evidence="1" type="ORF">K505DRAFT_329364</name>
</gene>
<evidence type="ECO:0000313" key="2">
    <source>
        <dbReference type="Proteomes" id="UP000799757"/>
    </source>
</evidence>